<dbReference type="GeneID" id="55989173"/>
<reference evidence="2" key="1">
    <citation type="submission" date="2020-06" db="EMBL/GenBank/DDBJ databases">
        <title>A chromosome-scale genome assembly of Talaromyces rugulosus W13939.</title>
        <authorList>
            <person name="Wang B."/>
            <person name="Guo L."/>
            <person name="Ye K."/>
            <person name="Wang L."/>
        </authorList>
    </citation>
    <scope>NUCLEOTIDE SEQUENCE [LARGE SCALE GENOMIC DNA]</scope>
    <source>
        <strain evidence="2">W13939</strain>
    </source>
</reference>
<evidence type="ECO:0000313" key="1">
    <source>
        <dbReference type="EMBL" id="QKX54576.1"/>
    </source>
</evidence>
<name>A0A7H8QL04_TALRU</name>
<dbReference type="OrthoDB" id="4524366at2759"/>
<sequence>MPIETEQSKLEQPWKKWHSSLKPLSRKDVREGNVILLNADSAHGTTAVDQKDLDLRAEKKIPKMYLKSIPVTFS</sequence>
<proteinExistence type="predicted"/>
<dbReference type="EMBL" id="CP055898">
    <property type="protein sequence ID" value="QKX54576.1"/>
    <property type="molecule type" value="Genomic_DNA"/>
</dbReference>
<accession>A0A7H8QL04</accession>
<organism evidence="1 2">
    <name type="scientific">Talaromyces rugulosus</name>
    <name type="common">Penicillium rugulosum</name>
    <dbReference type="NCBI Taxonomy" id="121627"/>
    <lineage>
        <taxon>Eukaryota</taxon>
        <taxon>Fungi</taxon>
        <taxon>Dikarya</taxon>
        <taxon>Ascomycota</taxon>
        <taxon>Pezizomycotina</taxon>
        <taxon>Eurotiomycetes</taxon>
        <taxon>Eurotiomycetidae</taxon>
        <taxon>Eurotiales</taxon>
        <taxon>Trichocomaceae</taxon>
        <taxon>Talaromyces</taxon>
        <taxon>Talaromyces sect. Islandici</taxon>
    </lineage>
</organism>
<dbReference type="KEGG" id="trg:TRUGW13939_01663"/>
<keyword evidence="2" id="KW-1185">Reference proteome</keyword>
<dbReference type="AlphaFoldDB" id="A0A7H8QL04"/>
<gene>
    <name evidence="1" type="ORF">TRUGW13939_01663</name>
</gene>
<evidence type="ECO:0000313" key="2">
    <source>
        <dbReference type="Proteomes" id="UP000509510"/>
    </source>
</evidence>
<dbReference type="Proteomes" id="UP000509510">
    <property type="component" value="Chromosome I"/>
</dbReference>
<protein>
    <submittedName>
        <fullName evidence="1">Uncharacterized protein</fullName>
    </submittedName>
</protein>
<dbReference type="RefSeq" id="XP_035340755.1">
    <property type="nucleotide sequence ID" value="XM_035484862.1"/>
</dbReference>